<dbReference type="AlphaFoldDB" id="A0A0A9BK22"/>
<name>A0A0A9BK22_ARUDO</name>
<reference evidence="1" key="2">
    <citation type="journal article" date="2015" name="Data Brief">
        <title>Shoot transcriptome of the giant reed, Arundo donax.</title>
        <authorList>
            <person name="Barrero R.A."/>
            <person name="Guerrero F.D."/>
            <person name="Moolhuijzen P."/>
            <person name="Goolsby J.A."/>
            <person name="Tidwell J."/>
            <person name="Bellgard S.E."/>
            <person name="Bellgard M.I."/>
        </authorList>
    </citation>
    <scope>NUCLEOTIDE SEQUENCE</scope>
    <source>
        <tissue evidence="1">Shoot tissue taken approximately 20 cm above the soil surface</tissue>
    </source>
</reference>
<protein>
    <submittedName>
        <fullName evidence="1">Uncharacterized protein</fullName>
    </submittedName>
</protein>
<sequence length="24" mass="2992">MMTWCTFRYTGQRVNQLLFLTFFS</sequence>
<dbReference type="EMBL" id="GBRH01234174">
    <property type="protein sequence ID" value="JAD63721.1"/>
    <property type="molecule type" value="Transcribed_RNA"/>
</dbReference>
<organism evidence="1">
    <name type="scientific">Arundo donax</name>
    <name type="common">Giant reed</name>
    <name type="synonym">Donax arundinaceus</name>
    <dbReference type="NCBI Taxonomy" id="35708"/>
    <lineage>
        <taxon>Eukaryota</taxon>
        <taxon>Viridiplantae</taxon>
        <taxon>Streptophyta</taxon>
        <taxon>Embryophyta</taxon>
        <taxon>Tracheophyta</taxon>
        <taxon>Spermatophyta</taxon>
        <taxon>Magnoliopsida</taxon>
        <taxon>Liliopsida</taxon>
        <taxon>Poales</taxon>
        <taxon>Poaceae</taxon>
        <taxon>PACMAD clade</taxon>
        <taxon>Arundinoideae</taxon>
        <taxon>Arundineae</taxon>
        <taxon>Arundo</taxon>
    </lineage>
</organism>
<accession>A0A0A9BK22</accession>
<proteinExistence type="predicted"/>
<reference evidence="1" key="1">
    <citation type="submission" date="2014-09" db="EMBL/GenBank/DDBJ databases">
        <authorList>
            <person name="Magalhaes I.L.F."/>
            <person name="Oliveira U."/>
            <person name="Santos F.R."/>
            <person name="Vidigal T.H.D.A."/>
            <person name="Brescovit A.D."/>
            <person name="Santos A.J."/>
        </authorList>
    </citation>
    <scope>NUCLEOTIDE SEQUENCE</scope>
    <source>
        <tissue evidence="1">Shoot tissue taken approximately 20 cm above the soil surface</tissue>
    </source>
</reference>
<evidence type="ECO:0000313" key="1">
    <source>
        <dbReference type="EMBL" id="JAD63721.1"/>
    </source>
</evidence>